<dbReference type="AlphaFoldDB" id="A0A0E9QDG9"/>
<protein>
    <submittedName>
        <fullName evidence="1">Uncharacterized protein</fullName>
    </submittedName>
</protein>
<evidence type="ECO:0000313" key="1">
    <source>
        <dbReference type="EMBL" id="JAH14168.1"/>
    </source>
</evidence>
<proteinExistence type="predicted"/>
<dbReference type="EMBL" id="GBXM01094409">
    <property type="protein sequence ID" value="JAH14168.1"/>
    <property type="molecule type" value="Transcribed_RNA"/>
</dbReference>
<sequence length="36" mass="4343">MKYSILTFAQKCTQKKHNSWEVIPTDWTQRQKTNCV</sequence>
<name>A0A0E9QDG9_ANGAN</name>
<organism evidence="1">
    <name type="scientific">Anguilla anguilla</name>
    <name type="common">European freshwater eel</name>
    <name type="synonym">Muraena anguilla</name>
    <dbReference type="NCBI Taxonomy" id="7936"/>
    <lineage>
        <taxon>Eukaryota</taxon>
        <taxon>Metazoa</taxon>
        <taxon>Chordata</taxon>
        <taxon>Craniata</taxon>
        <taxon>Vertebrata</taxon>
        <taxon>Euteleostomi</taxon>
        <taxon>Actinopterygii</taxon>
        <taxon>Neopterygii</taxon>
        <taxon>Teleostei</taxon>
        <taxon>Anguilliformes</taxon>
        <taxon>Anguillidae</taxon>
        <taxon>Anguilla</taxon>
    </lineage>
</organism>
<reference evidence="1" key="1">
    <citation type="submission" date="2014-11" db="EMBL/GenBank/DDBJ databases">
        <authorList>
            <person name="Amaro Gonzalez C."/>
        </authorList>
    </citation>
    <scope>NUCLEOTIDE SEQUENCE</scope>
</reference>
<accession>A0A0E9QDG9</accession>
<reference evidence="1" key="2">
    <citation type="journal article" date="2015" name="Fish Shellfish Immunol.">
        <title>Early steps in the European eel (Anguilla anguilla)-Vibrio vulnificus interaction in the gills: Role of the RtxA13 toxin.</title>
        <authorList>
            <person name="Callol A."/>
            <person name="Pajuelo D."/>
            <person name="Ebbesson L."/>
            <person name="Teles M."/>
            <person name="MacKenzie S."/>
            <person name="Amaro C."/>
        </authorList>
    </citation>
    <scope>NUCLEOTIDE SEQUENCE</scope>
</reference>